<feature type="domain" description="Big-1" evidence="3">
    <location>
        <begin position="51"/>
        <end position="157"/>
    </location>
</feature>
<evidence type="ECO:0000313" key="6">
    <source>
        <dbReference type="Proteomes" id="UP000056750"/>
    </source>
</evidence>
<dbReference type="InterPro" id="IPR003344">
    <property type="entry name" value="Big_1_dom"/>
</dbReference>
<evidence type="ECO:0000313" key="5">
    <source>
        <dbReference type="EMBL" id="MDO6579313.1"/>
    </source>
</evidence>
<keyword evidence="6" id="KW-1185">Reference proteome</keyword>
<reference evidence="4 6" key="1">
    <citation type="submission" date="2015-12" db="EMBL/GenBank/DDBJ databases">
        <title>Intraspecies pangenome expansion in the marine bacterium Alteromonas.</title>
        <authorList>
            <person name="Lopez-Perez M."/>
            <person name="Rodriguez-Valera F."/>
        </authorList>
    </citation>
    <scope>NUCLEOTIDE SEQUENCE [LARGE SCALE GENOMIC DNA]</scope>
    <source>
        <strain evidence="4 6">LMG 21861</strain>
    </source>
</reference>
<dbReference type="InterPro" id="IPR013783">
    <property type="entry name" value="Ig-like_fold"/>
</dbReference>
<dbReference type="InterPro" id="IPR008964">
    <property type="entry name" value="Invasin/intimin_cell_adhesion"/>
</dbReference>
<evidence type="ECO:0000313" key="7">
    <source>
        <dbReference type="Proteomes" id="UP001170717"/>
    </source>
</evidence>
<dbReference type="SMART" id="SM00634">
    <property type="entry name" value="BID_1"/>
    <property type="match status" value="4"/>
</dbReference>
<dbReference type="PANTHER" id="PTHR39576">
    <property type="entry name" value="ATTACHING AND EFFACING PROTEIN HOMOLOG-RELATED-RELATED"/>
    <property type="match status" value="1"/>
</dbReference>
<reference evidence="5" key="2">
    <citation type="submission" date="2023-07" db="EMBL/GenBank/DDBJ databases">
        <title>Genome content predicts the carbon catabolic preferences of heterotrophic bacteria.</title>
        <authorList>
            <person name="Gralka M."/>
        </authorList>
    </citation>
    <scope>NUCLEOTIDE SEQUENCE</scope>
    <source>
        <strain evidence="5">F2M12</strain>
    </source>
</reference>
<dbReference type="KEGG" id="asq:AVL57_08130"/>
<dbReference type="AlphaFoldDB" id="A0AAW7Z7G4"/>
<accession>A0AAW7Z7G4</accession>
<comment type="similarity">
    <text evidence="1">Belongs to the intimin/invasin family.</text>
</comment>
<dbReference type="Proteomes" id="UP000056750">
    <property type="component" value="Chromosome"/>
</dbReference>
<organism evidence="5 7">
    <name type="scientific">Alteromonas stellipolaris</name>
    <dbReference type="NCBI Taxonomy" id="233316"/>
    <lineage>
        <taxon>Bacteria</taxon>
        <taxon>Pseudomonadati</taxon>
        <taxon>Pseudomonadota</taxon>
        <taxon>Gammaproteobacteria</taxon>
        <taxon>Alteromonadales</taxon>
        <taxon>Alteromonadaceae</taxon>
        <taxon>Alteromonas/Salinimonas group</taxon>
        <taxon>Alteromonas</taxon>
    </lineage>
</organism>
<protein>
    <submittedName>
        <fullName evidence="5">Ig-like domain-containing protein</fullName>
    </submittedName>
    <submittedName>
        <fullName evidence="4">Invasin</fullName>
    </submittedName>
</protein>
<dbReference type="Gene3D" id="2.60.40.10">
    <property type="entry name" value="Immunoglobulins"/>
    <property type="match status" value="4"/>
</dbReference>
<name>A0AAW7Z7G4_9ALTE</name>
<dbReference type="Proteomes" id="UP001170717">
    <property type="component" value="Unassembled WGS sequence"/>
</dbReference>
<dbReference type="RefSeq" id="WP_057792415.1">
    <property type="nucleotide sequence ID" value="NZ_CAXIBE010000018.1"/>
</dbReference>
<dbReference type="PANTHER" id="PTHR39576:SF1">
    <property type="entry name" value="INVASIN"/>
    <property type="match status" value="1"/>
</dbReference>
<dbReference type="Pfam" id="PF02369">
    <property type="entry name" value="Big_1"/>
    <property type="match status" value="2"/>
</dbReference>
<dbReference type="EMBL" id="CP013926">
    <property type="protein sequence ID" value="AMJ73951.1"/>
    <property type="molecule type" value="Genomic_DNA"/>
</dbReference>
<evidence type="ECO:0000256" key="2">
    <source>
        <dbReference type="SAM" id="SignalP"/>
    </source>
</evidence>
<proteinExistence type="inferred from homology"/>
<dbReference type="SUPFAM" id="SSF49373">
    <property type="entry name" value="Invasin/intimin cell-adhesion fragments"/>
    <property type="match status" value="5"/>
</dbReference>
<feature type="signal peptide" evidence="2">
    <location>
        <begin position="1"/>
        <end position="25"/>
    </location>
</feature>
<dbReference type="EMBL" id="JAUOQI010000018">
    <property type="protein sequence ID" value="MDO6579313.1"/>
    <property type="molecule type" value="Genomic_DNA"/>
</dbReference>
<feature type="domain" description="Big-1" evidence="3">
    <location>
        <begin position="258"/>
        <end position="351"/>
    </location>
</feature>
<evidence type="ECO:0000256" key="1">
    <source>
        <dbReference type="ARBA" id="ARBA00010116"/>
    </source>
</evidence>
<evidence type="ECO:0000259" key="3">
    <source>
        <dbReference type="PROSITE" id="PS51127"/>
    </source>
</evidence>
<dbReference type="InterPro" id="IPR051715">
    <property type="entry name" value="Intimin-Invasin_domain"/>
</dbReference>
<dbReference type="PROSITE" id="PS51257">
    <property type="entry name" value="PROKAR_LIPOPROTEIN"/>
    <property type="match status" value="1"/>
</dbReference>
<dbReference type="GO" id="GO:0009279">
    <property type="term" value="C:cell outer membrane"/>
    <property type="evidence" value="ECO:0007669"/>
    <property type="project" value="TreeGrafter"/>
</dbReference>
<feature type="chain" id="PRO_5043386996" evidence="2">
    <location>
        <begin position="26"/>
        <end position="735"/>
    </location>
</feature>
<gene>
    <name evidence="4" type="ORF">AVL57_08130</name>
    <name evidence="5" type="ORF">Q4527_18090</name>
</gene>
<evidence type="ECO:0000313" key="4">
    <source>
        <dbReference type="EMBL" id="AMJ73951.1"/>
    </source>
</evidence>
<feature type="domain" description="Big-1" evidence="3">
    <location>
        <begin position="445"/>
        <end position="542"/>
    </location>
</feature>
<keyword evidence="2" id="KW-0732">Signal</keyword>
<sequence>MRQITRVLSKTLWLFSAIFILTACGGGDSVSRDDSDGSDDGSGSSATVNIVLTVQNASGETDRNLTSDNSLTVIATVTDTDGVAQADQLVTFAVSNTELAVFGNDTGTARTDDSGIARIAINASTASGDGEITGSLSSGESGSTTFSAVGAPTVSEEPASLQFYASAVQLASSGSDDIELIALIKNEQSVLMEGVVVNFSASNEAGVELQLTQSTTTADGTARALVSTQNDASNRTVTLTAQTGALVKTVDILITGTEVTINGANSVILNDTAEYTLRVQDSDGVAIVNQTILLEAENGTLSETSVNTGADGQATITYTATTSGEDTITASSLNASVEFELEVQQDEFSFVVVPDEEISLNEAATISVQWLQDGTPAVGNNVTFSTSRGEIIGAALVTTDADGIASISIESDNAGFASITATGTEAGNESTVNAVTQVEFVAVEPATLIADATPDIIGPDGQTSTITAVVRDPSGNLVKNTVVNFNVDDVSTGSISPSQSTTDSSGIASTVFTSGAPSSEDAVIVRASVASDETITDEVYMTVGDRAFDISIGTGNEIEEPDSTTYLKRFAVFVSDSAGQPVSGVELTASATPVKRVLGGTFLKGDWYWDEDESIYKPDVTVECNNEDINGNGILDVGEDTNGDEFLTPGIVGTLTFADTSITDENGQAELEYRYPANYGYWYDMVITIFGQSTGSEASQDHYYRLGVSSDDLTNEGAGLPANPFGSVPDCTTFN</sequence>
<dbReference type="PROSITE" id="PS51127">
    <property type="entry name" value="BIG1"/>
    <property type="match status" value="3"/>
</dbReference>